<dbReference type="SUPFAM" id="SSF52540">
    <property type="entry name" value="P-loop containing nucleoside triphosphate hydrolases"/>
    <property type="match status" value="1"/>
</dbReference>
<sequence>MEVYALVGPSGTGKSYRAVMLAARLGCEIIIDDGLVIKGNKIIAGMSAKKQPTRIGAIKAALFTEPEHRKTAVDAIAGQAPKKILILGTSKGMTNKITEGLGLPGIKEYINIDQIASAKEIRKARIMRTQHSKHVIPAPIVEVKKSFPESIIHPLQVFMRRHGQKDRRSWSEQSVVRPTFTLYGKFSISQGALVAIVNYAALAVPGVVAVKHTHIIRDDQDVTIELSVVVSINYKLDHISKELQKVVKLQLENMTGLTVNFVNVTIVDIQAEEIC</sequence>
<dbReference type="RefSeq" id="WP_161822739.1">
    <property type="nucleotide sequence ID" value="NZ_LSRS01000005.1"/>
</dbReference>
<dbReference type="OrthoDB" id="5429664at2"/>
<dbReference type="Pfam" id="PF03780">
    <property type="entry name" value="Asp23"/>
    <property type="match status" value="1"/>
</dbReference>
<protein>
    <recommendedName>
        <fullName evidence="4">Asp23/Gls24 family envelope stress response protein</fullName>
    </recommendedName>
</protein>
<dbReference type="Proteomes" id="UP000798488">
    <property type="component" value="Unassembled WGS sequence"/>
</dbReference>
<dbReference type="Gene3D" id="3.40.50.300">
    <property type="entry name" value="P-loop containing nucleotide triphosphate hydrolases"/>
    <property type="match status" value="1"/>
</dbReference>
<dbReference type="AlphaFoldDB" id="A0A9D3AYD7"/>
<name>A0A9D3AYD7_9FIRM</name>
<comment type="caution">
    <text evidence="2">The sequence shown here is derived from an EMBL/GenBank/DDBJ whole genome shotgun (WGS) entry which is preliminary data.</text>
</comment>
<dbReference type="InterPro" id="IPR027417">
    <property type="entry name" value="P-loop_NTPase"/>
</dbReference>
<evidence type="ECO:0000313" key="3">
    <source>
        <dbReference type="Proteomes" id="UP000798488"/>
    </source>
</evidence>
<proteinExistence type="inferred from homology"/>
<gene>
    <name evidence="2" type="ORF">SPSYN_02469</name>
</gene>
<accession>A0A9D3AYD7</accession>
<dbReference type="InterPro" id="IPR005531">
    <property type="entry name" value="Asp23"/>
</dbReference>
<evidence type="ECO:0008006" key="4">
    <source>
        <dbReference type="Google" id="ProtNLM"/>
    </source>
</evidence>
<reference evidence="2" key="1">
    <citation type="submission" date="2016-02" db="EMBL/GenBank/DDBJ databases">
        <title>Draft Genome Sequence of Sporotomaculum syntrophicum Strain FB, a Syntrophic Benzoate Degrader.</title>
        <authorList>
            <person name="Nobu M.K."/>
            <person name="Narihiro T."/>
            <person name="Qiu Y.-L."/>
            <person name="Ohashi A."/>
            <person name="Liu W.-T."/>
            <person name="Yuji S."/>
        </authorList>
    </citation>
    <scope>NUCLEOTIDE SEQUENCE</scope>
    <source>
        <strain evidence="2">FB</strain>
    </source>
</reference>
<keyword evidence="3" id="KW-1185">Reference proteome</keyword>
<evidence type="ECO:0000313" key="2">
    <source>
        <dbReference type="EMBL" id="KAF1084689.1"/>
    </source>
</evidence>
<comment type="similarity">
    <text evidence="1">Belongs to the asp23 family.</text>
</comment>
<dbReference type="EMBL" id="LSRS01000005">
    <property type="protein sequence ID" value="KAF1084689.1"/>
    <property type="molecule type" value="Genomic_DNA"/>
</dbReference>
<evidence type="ECO:0000256" key="1">
    <source>
        <dbReference type="ARBA" id="ARBA00005721"/>
    </source>
</evidence>
<organism evidence="2 3">
    <name type="scientific">Sporotomaculum syntrophicum</name>
    <dbReference type="NCBI Taxonomy" id="182264"/>
    <lineage>
        <taxon>Bacteria</taxon>
        <taxon>Bacillati</taxon>
        <taxon>Bacillota</taxon>
        <taxon>Clostridia</taxon>
        <taxon>Eubacteriales</taxon>
        <taxon>Desulfallaceae</taxon>
        <taxon>Sporotomaculum</taxon>
    </lineage>
</organism>